<proteinExistence type="predicted"/>
<protein>
    <submittedName>
        <fullName evidence="1">Uncharacterized protein</fullName>
    </submittedName>
</protein>
<evidence type="ECO:0000313" key="1">
    <source>
        <dbReference type="EMBL" id="KAA6363240.1"/>
    </source>
</evidence>
<dbReference type="EMBL" id="SNRW01023169">
    <property type="protein sequence ID" value="KAA6363240.1"/>
    <property type="molecule type" value="Genomic_DNA"/>
</dbReference>
<comment type="caution">
    <text evidence="1">The sequence shown here is derived from an EMBL/GenBank/DDBJ whole genome shotgun (WGS) entry which is preliminary data.</text>
</comment>
<dbReference type="AlphaFoldDB" id="A0A5J4TYV3"/>
<name>A0A5J4TYV3_9EUKA</name>
<evidence type="ECO:0000313" key="2">
    <source>
        <dbReference type="Proteomes" id="UP000324800"/>
    </source>
</evidence>
<gene>
    <name evidence="1" type="ORF">EZS28_041234</name>
</gene>
<accession>A0A5J4TYV3</accession>
<organism evidence="1 2">
    <name type="scientific">Streblomastix strix</name>
    <dbReference type="NCBI Taxonomy" id="222440"/>
    <lineage>
        <taxon>Eukaryota</taxon>
        <taxon>Metamonada</taxon>
        <taxon>Preaxostyla</taxon>
        <taxon>Oxymonadida</taxon>
        <taxon>Streblomastigidae</taxon>
        <taxon>Streblomastix</taxon>
    </lineage>
</organism>
<reference evidence="1 2" key="1">
    <citation type="submission" date="2019-03" db="EMBL/GenBank/DDBJ databases">
        <title>Single cell metagenomics reveals metabolic interactions within the superorganism composed of flagellate Streblomastix strix and complex community of Bacteroidetes bacteria on its surface.</title>
        <authorList>
            <person name="Treitli S.C."/>
            <person name="Kolisko M."/>
            <person name="Husnik F."/>
            <person name="Keeling P."/>
            <person name="Hampl V."/>
        </authorList>
    </citation>
    <scope>NUCLEOTIDE SEQUENCE [LARGE SCALE GENOMIC DNA]</scope>
    <source>
        <strain evidence="1">ST1C</strain>
    </source>
</reference>
<dbReference type="Proteomes" id="UP000324800">
    <property type="component" value="Unassembled WGS sequence"/>
</dbReference>
<sequence>MIERVIMENEMELGITAIIITWKKIMNKKAIGIRIATIINPTTDINAINAIISVVIPAPAGDGSSSGLLEKYYIM</sequence>